<gene>
    <name evidence="7" type="ORF">Tdes44962_MAKER06627</name>
</gene>
<evidence type="ECO:0000256" key="1">
    <source>
        <dbReference type="ARBA" id="ARBA00022527"/>
    </source>
</evidence>
<reference evidence="7 8" key="2">
    <citation type="journal article" date="2021" name="Curr. Genet.">
        <title>Genetic response to nitrogen starvation in the aggressive Eucalyptus foliar pathogen Teratosphaeria destructans.</title>
        <authorList>
            <person name="Havenga M."/>
            <person name="Wingfield B.D."/>
            <person name="Wingfield M.J."/>
            <person name="Dreyer L.L."/>
            <person name="Roets F."/>
            <person name="Aylward J."/>
        </authorList>
    </citation>
    <scope>NUCLEOTIDE SEQUENCE [LARGE SCALE GENOMIC DNA]</scope>
    <source>
        <strain evidence="7">CMW44962</strain>
    </source>
</reference>
<dbReference type="InterPro" id="IPR000719">
    <property type="entry name" value="Prot_kinase_dom"/>
</dbReference>
<comment type="caution">
    <text evidence="7">The sequence shown here is derived from an EMBL/GenBank/DDBJ whole genome shotgun (WGS) entry which is preliminary data.</text>
</comment>
<evidence type="ECO:0000256" key="4">
    <source>
        <dbReference type="ARBA" id="ARBA00022777"/>
    </source>
</evidence>
<dbReference type="SMART" id="SM00220">
    <property type="entry name" value="S_TKc"/>
    <property type="match status" value="1"/>
</dbReference>
<dbReference type="Gene3D" id="1.10.510.10">
    <property type="entry name" value="Transferase(Phosphotransferase) domain 1"/>
    <property type="match status" value="2"/>
</dbReference>
<protein>
    <submittedName>
        <fullName evidence="7">Kinase-like protein</fullName>
    </submittedName>
</protein>
<reference evidence="7 8" key="1">
    <citation type="journal article" date="2018" name="IMA Fungus">
        <title>IMA Genome-F 10: Nine draft genome sequences of Claviceps purpurea s.lat., including C. arundinis, C. humidiphila, and C. cf. spartinae, pseudomolecules for the pitch canker pathogen Fusarium circinatum, draft genome of Davidsoniella eucalypti, Grosmannia galeiformis, Quambalaria eucalypti, and Teratosphaeria destructans.</title>
        <authorList>
            <person name="Wingfield B.D."/>
            <person name="Liu M."/>
            <person name="Nguyen H.D."/>
            <person name="Lane F.A."/>
            <person name="Morgan S.W."/>
            <person name="De Vos L."/>
            <person name="Wilken P.M."/>
            <person name="Duong T.A."/>
            <person name="Aylward J."/>
            <person name="Coetzee M.P."/>
            <person name="Dadej K."/>
            <person name="De Beer Z.W."/>
            <person name="Findlay W."/>
            <person name="Havenga M."/>
            <person name="Kolarik M."/>
            <person name="Menzies J.G."/>
            <person name="Naidoo K."/>
            <person name="Pochopski O."/>
            <person name="Shoukouhi P."/>
            <person name="Santana Q.C."/>
            <person name="Seifert K.A."/>
            <person name="Soal N."/>
            <person name="Steenkamp E.T."/>
            <person name="Tatham C.T."/>
            <person name="van der Nest M.A."/>
            <person name="Wingfield M.J."/>
        </authorList>
    </citation>
    <scope>NUCLEOTIDE SEQUENCE [LARGE SCALE GENOMIC DNA]</scope>
    <source>
        <strain evidence="7">CMW44962</strain>
    </source>
</reference>
<dbReference type="EMBL" id="RIBY02000069">
    <property type="protein sequence ID" value="KAH9845421.1"/>
    <property type="molecule type" value="Genomic_DNA"/>
</dbReference>
<evidence type="ECO:0000256" key="3">
    <source>
        <dbReference type="ARBA" id="ARBA00022741"/>
    </source>
</evidence>
<keyword evidence="3" id="KW-0547">Nucleotide-binding</keyword>
<keyword evidence="5" id="KW-0067">ATP-binding</keyword>
<dbReference type="AlphaFoldDB" id="A0A9W7W792"/>
<dbReference type="Proteomes" id="UP001138500">
    <property type="component" value="Unassembled WGS sequence"/>
</dbReference>
<dbReference type="GO" id="GO:0005524">
    <property type="term" value="F:ATP binding"/>
    <property type="evidence" value="ECO:0007669"/>
    <property type="project" value="UniProtKB-KW"/>
</dbReference>
<dbReference type="OrthoDB" id="5979581at2759"/>
<organism evidence="7 8">
    <name type="scientific">Teratosphaeria destructans</name>
    <dbReference type="NCBI Taxonomy" id="418781"/>
    <lineage>
        <taxon>Eukaryota</taxon>
        <taxon>Fungi</taxon>
        <taxon>Dikarya</taxon>
        <taxon>Ascomycota</taxon>
        <taxon>Pezizomycotina</taxon>
        <taxon>Dothideomycetes</taxon>
        <taxon>Dothideomycetidae</taxon>
        <taxon>Mycosphaerellales</taxon>
        <taxon>Teratosphaeriaceae</taxon>
        <taxon>Teratosphaeria</taxon>
    </lineage>
</organism>
<proteinExistence type="predicted"/>
<dbReference type="GO" id="GO:0043484">
    <property type="term" value="P:regulation of RNA splicing"/>
    <property type="evidence" value="ECO:0007669"/>
    <property type="project" value="TreeGrafter"/>
</dbReference>
<evidence type="ECO:0000313" key="8">
    <source>
        <dbReference type="Proteomes" id="UP001138500"/>
    </source>
</evidence>
<dbReference type="PROSITE" id="PS50011">
    <property type="entry name" value="PROTEIN_KINASE_DOM"/>
    <property type="match status" value="1"/>
</dbReference>
<evidence type="ECO:0000259" key="6">
    <source>
        <dbReference type="PROSITE" id="PS50011"/>
    </source>
</evidence>
<dbReference type="GO" id="GO:0005634">
    <property type="term" value="C:nucleus"/>
    <property type="evidence" value="ECO:0007669"/>
    <property type="project" value="TreeGrafter"/>
</dbReference>
<dbReference type="Pfam" id="PF00069">
    <property type="entry name" value="Pkinase"/>
    <property type="match status" value="1"/>
</dbReference>
<dbReference type="InterPro" id="IPR051175">
    <property type="entry name" value="CLK_kinases"/>
</dbReference>
<dbReference type="InterPro" id="IPR011009">
    <property type="entry name" value="Kinase-like_dom_sf"/>
</dbReference>
<keyword evidence="2" id="KW-0808">Transferase</keyword>
<evidence type="ECO:0000256" key="5">
    <source>
        <dbReference type="ARBA" id="ARBA00022840"/>
    </source>
</evidence>
<dbReference type="PANTHER" id="PTHR45646:SF11">
    <property type="entry name" value="SERINE_THREONINE-PROTEIN KINASE DOA"/>
    <property type="match status" value="1"/>
</dbReference>
<evidence type="ECO:0000313" key="7">
    <source>
        <dbReference type="EMBL" id="KAH9845421.1"/>
    </source>
</evidence>
<keyword evidence="1" id="KW-0723">Serine/threonine-protein kinase</keyword>
<dbReference type="GO" id="GO:0004674">
    <property type="term" value="F:protein serine/threonine kinase activity"/>
    <property type="evidence" value="ECO:0007669"/>
    <property type="project" value="UniProtKB-KW"/>
</dbReference>
<dbReference type="SUPFAM" id="SSF56112">
    <property type="entry name" value="Protein kinase-like (PK-like)"/>
    <property type="match status" value="1"/>
</dbReference>
<evidence type="ECO:0000256" key="2">
    <source>
        <dbReference type="ARBA" id="ARBA00022679"/>
    </source>
</evidence>
<dbReference type="Gene3D" id="3.30.200.20">
    <property type="entry name" value="Phosphorylase Kinase, domain 1"/>
    <property type="match status" value="1"/>
</dbReference>
<sequence length="371" mass="41623">MRSNPQYVAIKILGSTASTACRELAINRTIAGNKAASGHIVRLLDDFRHHGPNGEHLCLVFEPMGPDVATCSAHSMPYWQRRSISKSLLMALQCLHDLKFAHADTNPGNALLSITHPIEEPLEEGRFVSTGLQSKRNPCVPNFIYEDWPLVELWDQFAPAQVKLSDLGAAFPFNERPEAPCIPVALRAPEVVLQSSFGHQVDIWSFACYLFELFTGRPLFSIPGFYLTQNDDSILHATSHDCSLQNDDDLSLRMIDNKAQLEMKDDDHLLQMISTLGPLPPAMFEKWPRRMRYFDASMNIIRSDVAKSDEAPGAIHVGDTLERRLQDNRPPDMTAEDSVDLLSALRSALQYDPVDRTSAGQLLRLKWFQNA</sequence>
<feature type="domain" description="Protein kinase" evidence="6">
    <location>
        <begin position="1"/>
        <end position="368"/>
    </location>
</feature>
<name>A0A9W7W792_9PEZI</name>
<keyword evidence="4" id="KW-0418">Kinase</keyword>
<keyword evidence="8" id="KW-1185">Reference proteome</keyword>
<accession>A0A9W7W792</accession>
<dbReference type="PANTHER" id="PTHR45646">
    <property type="entry name" value="SERINE/THREONINE-PROTEIN KINASE DOA-RELATED"/>
    <property type="match status" value="1"/>
</dbReference>